<keyword evidence="2" id="KW-0808">Transferase</keyword>
<dbReference type="GO" id="GO:0003677">
    <property type="term" value="F:DNA binding"/>
    <property type="evidence" value="ECO:0007669"/>
    <property type="project" value="InterPro"/>
</dbReference>
<dbReference type="SUPFAM" id="SSF53335">
    <property type="entry name" value="S-adenosyl-L-methionine-dependent methyltransferases"/>
    <property type="match status" value="1"/>
</dbReference>
<keyword evidence="4" id="KW-1185">Reference proteome</keyword>
<dbReference type="Proteomes" id="UP000295504">
    <property type="component" value="Unassembled WGS sequence"/>
</dbReference>
<protein>
    <recommendedName>
        <fullName evidence="5">Methyltransferase</fullName>
    </recommendedName>
</protein>
<gene>
    <name evidence="3" type="ORF">EDD79_100212</name>
</gene>
<evidence type="ECO:0008006" key="5">
    <source>
        <dbReference type="Google" id="ProtNLM"/>
    </source>
</evidence>
<keyword evidence="1" id="KW-0489">Methyltransferase</keyword>
<dbReference type="GO" id="GO:0032259">
    <property type="term" value="P:methylation"/>
    <property type="evidence" value="ECO:0007669"/>
    <property type="project" value="UniProtKB-KW"/>
</dbReference>
<dbReference type="EMBL" id="SLYC01000002">
    <property type="protein sequence ID" value="TCQ07016.1"/>
    <property type="molecule type" value="Genomic_DNA"/>
</dbReference>
<dbReference type="InterPro" id="IPR001091">
    <property type="entry name" value="RM_Methyltransferase"/>
</dbReference>
<dbReference type="GO" id="GO:0008170">
    <property type="term" value="F:N-methyltransferase activity"/>
    <property type="evidence" value="ECO:0007669"/>
    <property type="project" value="InterPro"/>
</dbReference>
<evidence type="ECO:0000313" key="3">
    <source>
        <dbReference type="EMBL" id="TCQ07016.1"/>
    </source>
</evidence>
<dbReference type="RefSeq" id="WP_132847368.1">
    <property type="nucleotide sequence ID" value="NZ_CP058648.1"/>
</dbReference>
<reference evidence="3 4" key="1">
    <citation type="submission" date="2019-03" db="EMBL/GenBank/DDBJ databases">
        <title>Genomic Encyclopedia of Type Strains, Phase IV (KMG-IV): sequencing the most valuable type-strain genomes for metagenomic binning, comparative biology and taxonomic classification.</title>
        <authorList>
            <person name="Goeker M."/>
        </authorList>
    </citation>
    <scope>NUCLEOTIDE SEQUENCE [LARGE SCALE GENOMIC DNA]</scope>
    <source>
        <strain evidence="3 4">DSM 100013</strain>
    </source>
</reference>
<comment type="caution">
    <text evidence="3">The sequence shown here is derived from an EMBL/GenBank/DDBJ whole genome shotgun (WGS) entry which is preliminary data.</text>
</comment>
<dbReference type="AlphaFoldDB" id="A0A4R2TVB7"/>
<evidence type="ECO:0000313" key="4">
    <source>
        <dbReference type="Proteomes" id="UP000295504"/>
    </source>
</evidence>
<dbReference type="PRINTS" id="PR00508">
    <property type="entry name" value="S21N4MTFRASE"/>
</dbReference>
<organism evidence="3 4">
    <name type="scientific">Serpentinicella alkaliphila</name>
    <dbReference type="NCBI Taxonomy" id="1734049"/>
    <lineage>
        <taxon>Bacteria</taxon>
        <taxon>Bacillati</taxon>
        <taxon>Bacillota</taxon>
        <taxon>Clostridia</taxon>
        <taxon>Peptostreptococcales</taxon>
        <taxon>Natronincolaceae</taxon>
        <taxon>Serpentinicella</taxon>
    </lineage>
</organism>
<dbReference type="Gene3D" id="3.40.50.150">
    <property type="entry name" value="Vaccinia Virus protein VP39"/>
    <property type="match status" value="1"/>
</dbReference>
<name>A0A4R2TVB7_9FIRM</name>
<dbReference type="OrthoDB" id="9773571at2"/>
<proteinExistence type="predicted"/>
<evidence type="ECO:0000256" key="2">
    <source>
        <dbReference type="ARBA" id="ARBA00022679"/>
    </source>
</evidence>
<sequence length="346" mass="39356">MAKQIKQISRKDRQELIKSTLRRNQGLSNKKIATLLGCSPTSIAKYRLELFGESKLDSMPVNTEDWTQHPWVQRHKDILEKKKLSDRTLKCLRTPGVLDKLVELEGVTKSPRLALTILRKEQRELNKNPSITVTEDAVKLFVADLRNESDYDQIKPESIDLILVDFMYKAEYADLYPHLGRISAKLLKPTGSLVVVCGQLLLPQAMQALGEYLTYNWTHAYMTPNGTQLVHSRRVIPKWKAILHYTKGEPDKNLAYIPDLHIPPPRVAEDTGLHPYQQSVDVELVKAFSNEGDTVMDVCMGSASYIIATLLAGRRKVYGSDANPQYVATAKARVKEFWTKREQVEK</sequence>
<evidence type="ECO:0000256" key="1">
    <source>
        <dbReference type="ARBA" id="ARBA00022603"/>
    </source>
</evidence>
<accession>A0A4R2TVB7</accession>
<dbReference type="InterPro" id="IPR029063">
    <property type="entry name" value="SAM-dependent_MTases_sf"/>
</dbReference>